<proteinExistence type="predicted"/>
<dbReference type="EMBL" id="BAAALS010000049">
    <property type="protein sequence ID" value="GAA1776661.1"/>
    <property type="molecule type" value="Genomic_DNA"/>
</dbReference>
<feature type="coiled-coil region" evidence="1">
    <location>
        <begin position="140"/>
        <end position="167"/>
    </location>
</feature>
<reference evidence="2 3" key="1">
    <citation type="journal article" date="2019" name="Int. J. Syst. Evol. Microbiol.">
        <title>The Global Catalogue of Microorganisms (GCM) 10K type strain sequencing project: providing services to taxonomists for standard genome sequencing and annotation.</title>
        <authorList>
            <consortium name="The Broad Institute Genomics Platform"/>
            <consortium name="The Broad Institute Genome Sequencing Center for Infectious Disease"/>
            <person name="Wu L."/>
            <person name="Ma J."/>
        </authorList>
    </citation>
    <scope>NUCLEOTIDE SEQUENCE [LARGE SCALE GENOMIC DNA]</scope>
    <source>
        <strain evidence="2 3">JCM 13249</strain>
    </source>
</reference>
<name>A0ABN2L6R5_9ACTN</name>
<keyword evidence="1" id="KW-0175">Coiled coil</keyword>
<gene>
    <name evidence="2" type="ORF">GCM10009681_54900</name>
</gene>
<evidence type="ECO:0000313" key="3">
    <source>
        <dbReference type="Proteomes" id="UP001500655"/>
    </source>
</evidence>
<protein>
    <submittedName>
        <fullName evidence="2">Uncharacterized protein</fullName>
    </submittedName>
</protein>
<evidence type="ECO:0000256" key="1">
    <source>
        <dbReference type="SAM" id="Coils"/>
    </source>
</evidence>
<dbReference type="Proteomes" id="UP001500655">
    <property type="component" value="Unassembled WGS sequence"/>
</dbReference>
<organism evidence="2 3">
    <name type="scientific">Luedemannella helvata</name>
    <dbReference type="NCBI Taxonomy" id="349315"/>
    <lineage>
        <taxon>Bacteria</taxon>
        <taxon>Bacillati</taxon>
        <taxon>Actinomycetota</taxon>
        <taxon>Actinomycetes</taxon>
        <taxon>Micromonosporales</taxon>
        <taxon>Micromonosporaceae</taxon>
        <taxon>Luedemannella</taxon>
    </lineage>
</organism>
<dbReference type="RefSeq" id="WP_344088331.1">
    <property type="nucleotide sequence ID" value="NZ_BAAALS010000049.1"/>
</dbReference>
<keyword evidence="3" id="KW-1185">Reference proteome</keyword>
<accession>A0ABN2L6R5</accession>
<comment type="caution">
    <text evidence="2">The sequence shown here is derived from an EMBL/GenBank/DDBJ whole genome shotgun (WGS) entry which is preliminary data.</text>
</comment>
<evidence type="ECO:0000313" key="2">
    <source>
        <dbReference type="EMBL" id="GAA1776661.1"/>
    </source>
</evidence>
<sequence length="356" mass="40686">MTDLEEIARNIPLVTDRLMIQLGNDIRGVNIKAVKEEKKGFFSRLWDTIKGSPDQRHIDATLAKNQRRIVKWATEMTEHQRVTNLALTEFAHALGEVRDMAWAAQRTADLARSEVRELAEIVGRAIDTINTRLDEHQWRLDDHDRQLASHRNVLEDHEARLQDLDRRQLRVELWQAGWQEFDDAVRRWEDHGAYRSLPWIVQIVLLAREIASGDAGLHAYVTSDNSYQLRLEQRILASSTTPQWIGRKSLERILNEAVEALPTDDHRQLVAELLGAGVPADDAIPETPLAGALRRAMELRQLPAANRPESVGVVALSNSPYIQGGLTVRDAVRYAVEEQVTAVRQRRETLQKRRTR</sequence>